<gene>
    <name evidence="1" type="ORF">BDW02DRAFT_537556</name>
</gene>
<dbReference type="OrthoDB" id="3691338at2759"/>
<dbReference type="AlphaFoldDB" id="A0A6A5JX97"/>
<name>A0A6A5JX97_9PLEO</name>
<evidence type="ECO:0000313" key="2">
    <source>
        <dbReference type="Proteomes" id="UP000800040"/>
    </source>
</evidence>
<organism evidence="1 2">
    <name type="scientific">Decorospora gaudefroyi</name>
    <dbReference type="NCBI Taxonomy" id="184978"/>
    <lineage>
        <taxon>Eukaryota</taxon>
        <taxon>Fungi</taxon>
        <taxon>Dikarya</taxon>
        <taxon>Ascomycota</taxon>
        <taxon>Pezizomycotina</taxon>
        <taxon>Dothideomycetes</taxon>
        <taxon>Pleosporomycetidae</taxon>
        <taxon>Pleosporales</taxon>
        <taxon>Pleosporineae</taxon>
        <taxon>Pleosporaceae</taxon>
        <taxon>Decorospora</taxon>
    </lineage>
</organism>
<feature type="non-terminal residue" evidence="1">
    <location>
        <position position="233"/>
    </location>
</feature>
<accession>A0A6A5JX97</accession>
<dbReference type="Proteomes" id="UP000800040">
    <property type="component" value="Unassembled WGS sequence"/>
</dbReference>
<keyword evidence="2" id="KW-1185">Reference proteome</keyword>
<proteinExistence type="predicted"/>
<protein>
    <submittedName>
        <fullName evidence="1">Uncharacterized protein</fullName>
    </submittedName>
</protein>
<evidence type="ECO:0000313" key="1">
    <source>
        <dbReference type="EMBL" id="KAF1828779.1"/>
    </source>
</evidence>
<dbReference type="EMBL" id="ML975498">
    <property type="protein sequence ID" value="KAF1828779.1"/>
    <property type="molecule type" value="Genomic_DNA"/>
</dbReference>
<reference evidence="1" key="1">
    <citation type="submission" date="2020-01" db="EMBL/GenBank/DDBJ databases">
        <authorList>
            <consortium name="DOE Joint Genome Institute"/>
            <person name="Haridas S."/>
            <person name="Albert R."/>
            <person name="Binder M."/>
            <person name="Bloem J."/>
            <person name="Labutti K."/>
            <person name="Salamov A."/>
            <person name="Andreopoulos B."/>
            <person name="Baker S.E."/>
            <person name="Barry K."/>
            <person name="Bills G."/>
            <person name="Bluhm B.H."/>
            <person name="Cannon C."/>
            <person name="Castanera R."/>
            <person name="Culley D.E."/>
            <person name="Daum C."/>
            <person name="Ezra D."/>
            <person name="Gonzalez J.B."/>
            <person name="Henrissat B."/>
            <person name="Kuo A."/>
            <person name="Liang C."/>
            <person name="Lipzen A."/>
            <person name="Lutzoni F."/>
            <person name="Magnuson J."/>
            <person name="Mondo S."/>
            <person name="Nolan M."/>
            <person name="Ohm R."/>
            <person name="Pangilinan J."/>
            <person name="Park H.-J."/>
            <person name="Ramirez L."/>
            <person name="Alfaro M."/>
            <person name="Sun H."/>
            <person name="Tritt A."/>
            <person name="Yoshinaga Y."/>
            <person name="Zwiers L.-H."/>
            <person name="Turgeon B.G."/>
            <person name="Goodwin S.B."/>
            <person name="Spatafora J.W."/>
            <person name="Crous P.W."/>
            <person name="Grigoriev I.V."/>
        </authorList>
    </citation>
    <scope>NUCLEOTIDE SEQUENCE</scope>
    <source>
        <strain evidence="1">P77</strain>
    </source>
</reference>
<sequence>MSFLQASIKAIFPKKTPTATIAGLTLTRDQAQSILETIQTLEPLLVEQTAEIEAFPSTEVPDSYRAQAHIANRHSAITKSLSELIARVSGSKALWLQELADAQPTMARKIRVCNRASRPTHMGCKAAAVLYWPLICETYAAVSNLLVRLKGEVETALGDDLVWTQEGKTLARRTSRFVPNAGGDGKRVTFRKNVQGRYFGRMEIVGGEAGKNNEFTAALTNDGKNTVRQYKQR</sequence>